<evidence type="ECO:0000313" key="10">
    <source>
        <dbReference type="Proteomes" id="UP000516314"/>
    </source>
</evidence>
<dbReference type="Proteomes" id="UP000434276">
    <property type="component" value="Unassembled WGS sequence"/>
</dbReference>
<evidence type="ECO:0000256" key="1">
    <source>
        <dbReference type="SAM" id="MobiDB-lite"/>
    </source>
</evidence>
<keyword evidence="2" id="KW-1133">Transmembrane helix</keyword>
<dbReference type="AlphaFoldDB" id="A0A178VW06"/>
<evidence type="ECO:0000313" key="8">
    <source>
        <dbReference type="Proteomes" id="UP000426265"/>
    </source>
</evidence>
<feature type="compositionally biased region" description="Acidic residues" evidence="1">
    <location>
        <begin position="178"/>
        <end position="191"/>
    </location>
</feature>
<dbReference type="Proteomes" id="UP000078284">
    <property type="component" value="Chromosome 2"/>
</dbReference>
<dbReference type="PANTHER" id="PTHR36353">
    <property type="entry name" value="TRANSMEMBRANE PROTEIN"/>
    <property type="match status" value="1"/>
</dbReference>
<name>A0A178VW06_ARATH</name>
<evidence type="ECO:0000313" key="7">
    <source>
        <dbReference type="Proteomes" id="UP000078284"/>
    </source>
</evidence>
<reference evidence="5" key="2">
    <citation type="submission" date="2016-03" db="EMBL/GenBank/DDBJ databases">
        <title>Full-length assembly of Arabidopsis thaliana Ler reveals the complement of translocations and inversions.</title>
        <authorList>
            <person name="Zapata L."/>
            <person name="Schneeberger K."/>
            <person name="Ossowski S."/>
        </authorList>
    </citation>
    <scope>NUCLEOTIDE SEQUENCE [LARGE SCALE GENOMIC DNA]</scope>
    <source>
        <tissue evidence="5">Leaf</tissue>
    </source>
</reference>
<reference evidence="3 9" key="3">
    <citation type="submission" date="2019-12" db="EMBL/GenBank/DDBJ databases">
        <authorList>
            <person name="Jiao W.-B."/>
            <person name="Schneeberger K."/>
        </authorList>
    </citation>
    <scope>NUCLEOTIDE SEQUENCE [LARGE SCALE GENOMIC DNA]</scope>
    <source>
        <strain evidence="8">cv. An-1</strain>
        <strain evidence="9">cv. C24</strain>
    </source>
</reference>
<evidence type="ECO:0000256" key="2">
    <source>
        <dbReference type="SAM" id="Phobius"/>
    </source>
</evidence>
<evidence type="ECO:0000313" key="3">
    <source>
        <dbReference type="EMBL" id="CAA0375160.1"/>
    </source>
</evidence>
<feature type="transmembrane region" description="Helical" evidence="2">
    <location>
        <begin position="346"/>
        <end position="370"/>
    </location>
</feature>
<dbReference type="Proteomes" id="UP000516314">
    <property type="component" value="Chromosome 2"/>
</dbReference>
<evidence type="ECO:0000313" key="9">
    <source>
        <dbReference type="Proteomes" id="UP000434276"/>
    </source>
</evidence>
<feature type="region of interest" description="Disordered" evidence="1">
    <location>
        <begin position="174"/>
        <end position="195"/>
    </location>
</feature>
<feature type="transmembrane region" description="Helical" evidence="2">
    <location>
        <begin position="420"/>
        <end position="443"/>
    </location>
</feature>
<evidence type="ECO:0000313" key="5">
    <source>
        <dbReference type="EMBL" id="OAP10567.1"/>
    </source>
</evidence>
<reference evidence="7" key="1">
    <citation type="journal article" date="2016" name="Proc. Natl. Acad. Sci. U.S.A.">
        <title>Chromosome-level assembly of Arabidopsis thaliana Ler reveals the extent of translocation and inversion polymorphisms.</title>
        <authorList>
            <person name="Zapata L."/>
            <person name="Ding J."/>
            <person name="Willing E.M."/>
            <person name="Hartwig B."/>
            <person name="Bezdan D."/>
            <person name="Jiao W.B."/>
            <person name="Patel V."/>
            <person name="Velikkakam James G."/>
            <person name="Koornneef M."/>
            <person name="Ossowski S."/>
            <person name="Schneeberger K."/>
        </authorList>
    </citation>
    <scope>NUCLEOTIDE SEQUENCE [LARGE SCALE GENOMIC DNA]</scope>
    <source>
        <strain evidence="7">cv. Landsberg erecta</strain>
    </source>
</reference>
<organism evidence="5 7">
    <name type="scientific">Arabidopsis thaliana</name>
    <name type="common">Mouse-ear cress</name>
    <dbReference type="NCBI Taxonomy" id="3702"/>
    <lineage>
        <taxon>Eukaryota</taxon>
        <taxon>Viridiplantae</taxon>
        <taxon>Streptophyta</taxon>
        <taxon>Embryophyta</taxon>
        <taxon>Tracheophyta</taxon>
        <taxon>Spermatophyta</taxon>
        <taxon>Magnoliopsida</taxon>
        <taxon>eudicotyledons</taxon>
        <taxon>Gunneridae</taxon>
        <taxon>Pentapetalae</taxon>
        <taxon>rosids</taxon>
        <taxon>malvids</taxon>
        <taxon>Brassicales</taxon>
        <taxon>Brassicaceae</taxon>
        <taxon>Camelineae</taxon>
        <taxon>Arabidopsis</taxon>
    </lineage>
</organism>
<dbReference type="EMBL" id="LUHQ01000002">
    <property type="protein sequence ID" value="OAP10567.1"/>
    <property type="molecule type" value="Genomic_DNA"/>
</dbReference>
<feature type="transmembrane region" description="Helical" evidence="2">
    <location>
        <begin position="39"/>
        <end position="64"/>
    </location>
</feature>
<dbReference type="ExpressionAtlas" id="A0A178VW06">
    <property type="expression patterns" value="baseline and differential"/>
</dbReference>
<dbReference type="OrthoDB" id="1295726at2759"/>
<keyword evidence="2" id="KW-0472">Membrane</keyword>
<gene>
    <name evidence="5" type="ordered locus">AXX17_At2g33810</name>
    <name evidence="6" type="ORF">AN1_LOCUS10161</name>
    <name evidence="4" type="ORF">AT9943_LOCUS8709</name>
    <name evidence="3" type="ORF">C24_LOCUS10008</name>
</gene>
<accession>A0A5S9X4U3</accession>
<dbReference type="PANTHER" id="PTHR36353:SF1">
    <property type="entry name" value="TRANSMEMBRANE PROTEIN"/>
    <property type="match status" value="1"/>
</dbReference>
<reference evidence="4 10" key="4">
    <citation type="submission" date="2020-09" db="EMBL/GenBank/DDBJ databases">
        <authorList>
            <person name="Ashkenazy H."/>
        </authorList>
    </citation>
    <scope>NUCLEOTIDE SEQUENCE [LARGE SCALE GENOMIC DNA]</scope>
    <source>
        <strain evidence="10">cv. Cdm-0</strain>
    </source>
</reference>
<accession>A0A178VW06</accession>
<evidence type="ECO:0000313" key="4">
    <source>
        <dbReference type="EMBL" id="CAD5320597.1"/>
    </source>
</evidence>
<dbReference type="Pfam" id="PF25105">
    <property type="entry name" value="DUF7813"/>
    <property type="match status" value="1"/>
</dbReference>
<dbReference type="EMBL" id="LR881467">
    <property type="protein sequence ID" value="CAD5320597.1"/>
    <property type="molecule type" value="Genomic_DNA"/>
</dbReference>
<evidence type="ECO:0000313" key="6">
    <source>
        <dbReference type="EMBL" id="VYS54706.1"/>
    </source>
</evidence>
<dbReference type="EMBL" id="CACSHJ010000088">
    <property type="protein sequence ID" value="CAA0375160.1"/>
    <property type="molecule type" value="Genomic_DNA"/>
</dbReference>
<dbReference type="InterPro" id="IPR056715">
    <property type="entry name" value="DUF7813"/>
</dbReference>
<sequence>MTDHHHHHHNHHARLSRLRTTTQLLRQTTSSFSSHPLTFIFLTFLLFSFHSLVDHCSLLLTSFVDSDPSLRSLLSRLPLNSRSHTPTRFNHHRRAPFLQLTRLGTLDDDFFSTDEHDPHRRSLQGSSFRSPINATTVFLSGFESISGFSRPIIDNGLLLPQIIRSGVVLRQLEKEDHGGDEDETELDESELDRESEKKDKDFESFVDLKMIFKGLELGRSDAAALFFLVSFLSAAYGWVILGFTTVYSLVLAIMFVTVINDLLGRFPSFLGVVWRGSRLGFKRVTGFVLMRWAVRDALTQLLGLWYFGEVEDQYSFFRLFVRLKLMPFTVMPPWIRGFEKEISGFLFAWFLLDTLVGLILAVDAFVAIVDSRRRGREIVKEGLYLISLLLHQAVQLKCLEAILCGSFFRWVLIRMVGKSFASVIQSALEVYFMAAWLVFYLAAKCKDAHADGRRFGRREMESLIDGLR</sequence>
<dbReference type="Proteomes" id="UP000426265">
    <property type="component" value="Unassembled WGS sequence"/>
</dbReference>
<dbReference type="EMBL" id="CACRSJ010000105">
    <property type="protein sequence ID" value="VYS54706.1"/>
    <property type="molecule type" value="Genomic_DNA"/>
</dbReference>
<keyword evidence="2" id="KW-0812">Transmembrane</keyword>
<protein>
    <submittedName>
        <fullName evidence="4">(thale cress) hypothetical protein</fullName>
    </submittedName>
</protein>
<proteinExistence type="predicted"/>